<evidence type="ECO:0000313" key="3">
    <source>
        <dbReference type="Proteomes" id="UP000266482"/>
    </source>
</evidence>
<evidence type="ECO:0000313" key="2">
    <source>
        <dbReference type="EMBL" id="RIX60201.1"/>
    </source>
</evidence>
<dbReference type="Proteomes" id="UP000266482">
    <property type="component" value="Unassembled WGS sequence"/>
</dbReference>
<dbReference type="RefSeq" id="WP_119597576.1">
    <property type="nucleotide sequence ID" value="NZ_QXQA01000001.1"/>
</dbReference>
<dbReference type="InterPro" id="IPR010916">
    <property type="entry name" value="TonB_box_CS"/>
</dbReference>
<comment type="caution">
    <text evidence="2">The sequence shown here is derived from an EMBL/GenBank/DDBJ whole genome shotgun (WGS) entry which is preliminary data.</text>
</comment>
<organism evidence="2 3">
    <name type="scientific">Paenibacillus nanensis</name>
    <dbReference type="NCBI Taxonomy" id="393251"/>
    <lineage>
        <taxon>Bacteria</taxon>
        <taxon>Bacillati</taxon>
        <taxon>Bacillota</taxon>
        <taxon>Bacilli</taxon>
        <taxon>Bacillales</taxon>
        <taxon>Paenibacillaceae</taxon>
        <taxon>Paenibacillus</taxon>
    </lineage>
</organism>
<accession>A0A3A1VIB6</accession>
<proteinExistence type="predicted"/>
<dbReference type="OrthoDB" id="2679013at2"/>
<keyword evidence="1" id="KW-0732">Signal</keyword>
<dbReference type="AlphaFoldDB" id="A0A3A1VIB6"/>
<protein>
    <submittedName>
        <fullName evidence="2">Uncharacterized protein</fullName>
    </submittedName>
</protein>
<gene>
    <name evidence="2" type="ORF">D3P08_01060</name>
</gene>
<evidence type="ECO:0000256" key="1">
    <source>
        <dbReference type="SAM" id="SignalP"/>
    </source>
</evidence>
<keyword evidence="3" id="KW-1185">Reference proteome</keyword>
<reference evidence="2 3" key="1">
    <citation type="submission" date="2018-09" db="EMBL/GenBank/DDBJ databases">
        <title>Paenibacillus aracenensis nov. sp. isolated from a cave in southern Spain.</title>
        <authorList>
            <person name="Jurado V."/>
            <person name="Gutierrez-Patricio S."/>
            <person name="Gonzalez-Pimentel J.L."/>
            <person name="Miller A.Z."/>
            <person name="Laiz L."/>
            <person name="Saiz-Jimenez C."/>
        </authorList>
    </citation>
    <scope>NUCLEOTIDE SEQUENCE [LARGE SCALE GENOMIC DNA]</scope>
    <source>
        <strain evidence="2 3">DSM 22867</strain>
    </source>
</reference>
<name>A0A3A1VIB6_9BACL</name>
<dbReference type="PROSITE" id="PS51257">
    <property type="entry name" value="PROKAR_LIPOPROTEIN"/>
    <property type="match status" value="1"/>
</dbReference>
<dbReference type="EMBL" id="QXQA01000001">
    <property type="protein sequence ID" value="RIX60201.1"/>
    <property type="molecule type" value="Genomic_DNA"/>
</dbReference>
<feature type="signal peptide" evidence="1">
    <location>
        <begin position="1"/>
        <end position="21"/>
    </location>
</feature>
<dbReference type="PROSITE" id="PS00430">
    <property type="entry name" value="TONB_DEPENDENT_REC_1"/>
    <property type="match status" value="1"/>
</dbReference>
<feature type="chain" id="PRO_5017289893" evidence="1">
    <location>
        <begin position="22"/>
        <end position="275"/>
    </location>
</feature>
<sequence>MVRKSKFVVAGMLMIAVFACAAAAGYAAPFTLSVTAQKAFDKMTAEAPAGVGAALTKYYAELQKLQQQEIDWDSRISNLHYKNEENEASLRKRIKNIDNAKLSALEADIEKTEKQYEPLFELYDSQKSQLSLAKASKNKDLIAFANAQVTATKIAVQAANKEIDAKEKKLKKAKSDASAKMKAVRDMLGGNDKTESRIKAAKSSASHTKKRFSAEADTFVKLVRKGDAKGSAKSLTSLLGYQKQILVQKTNIHSLEEQIAAVIAKADATLKGYGA</sequence>